<protein>
    <recommendedName>
        <fullName evidence="4">L-serine ammonia-lyase</fullName>
        <ecNumber evidence="4">4.3.1.17</ecNumber>
    </recommendedName>
    <alternativeName>
        <fullName evidence="11">L-serine deaminase</fullName>
    </alternativeName>
</protein>
<evidence type="ECO:0000256" key="7">
    <source>
        <dbReference type="ARBA" id="ARBA00022723"/>
    </source>
</evidence>
<reference evidence="14 15" key="1">
    <citation type="submission" date="2016-11" db="EMBL/GenBank/DDBJ databases">
        <authorList>
            <person name="Jaros S."/>
            <person name="Januszkiewicz K."/>
            <person name="Wedrychowicz H."/>
        </authorList>
    </citation>
    <scope>NUCLEOTIDE SEQUENCE [LARGE SCALE GENOMIC DNA]</scope>
    <source>
        <strain evidence="14 15">DSM 17459</strain>
    </source>
</reference>
<evidence type="ECO:0000256" key="4">
    <source>
        <dbReference type="ARBA" id="ARBA00012093"/>
    </source>
</evidence>
<comment type="catalytic activity">
    <reaction evidence="12">
        <text>L-serine = pyruvate + NH4(+)</text>
        <dbReference type="Rhea" id="RHEA:19169"/>
        <dbReference type="ChEBI" id="CHEBI:15361"/>
        <dbReference type="ChEBI" id="CHEBI:28938"/>
        <dbReference type="ChEBI" id="CHEBI:33384"/>
        <dbReference type="EC" id="4.3.1.17"/>
    </reaction>
</comment>
<dbReference type="RefSeq" id="WP_072852755.1">
    <property type="nucleotide sequence ID" value="NZ_FQVI01000015.1"/>
</dbReference>
<comment type="similarity">
    <text evidence="3">Belongs to the iron-sulfur dependent L-serine dehydratase family.</text>
</comment>
<accession>A0A1M4ZIK9</accession>
<keyword evidence="6" id="KW-0004">4Fe-4S</keyword>
<evidence type="ECO:0000259" key="13">
    <source>
        <dbReference type="Pfam" id="PF03313"/>
    </source>
</evidence>
<feature type="domain" description="Serine dehydratase-like alpha subunit" evidence="13">
    <location>
        <begin position="261"/>
        <end position="511"/>
    </location>
</feature>
<keyword evidence="9" id="KW-0411">Iron-sulfur</keyword>
<keyword evidence="8" id="KW-0408">Iron</keyword>
<dbReference type="PANTHER" id="PTHR30182:SF1">
    <property type="entry name" value="L-SERINE DEHYDRATASE 1"/>
    <property type="match status" value="1"/>
</dbReference>
<dbReference type="AlphaFoldDB" id="A0A1M4ZIK9"/>
<dbReference type="GO" id="GO:0046872">
    <property type="term" value="F:metal ion binding"/>
    <property type="evidence" value="ECO:0007669"/>
    <property type="project" value="UniProtKB-KW"/>
</dbReference>
<evidence type="ECO:0000256" key="3">
    <source>
        <dbReference type="ARBA" id="ARBA00008636"/>
    </source>
</evidence>
<organism evidence="14 15">
    <name type="scientific">Lactonifactor longoviformis DSM 17459</name>
    <dbReference type="NCBI Taxonomy" id="1122155"/>
    <lineage>
        <taxon>Bacteria</taxon>
        <taxon>Bacillati</taxon>
        <taxon>Bacillota</taxon>
        <taxon>Clostridia</taxon>
        <taxon>Eubacteriales</taxon>
        <taxon>Clostridiaceae</taxon>
        <taxon>Lactonifactor</taxon>
    </lineage>
</organism>
<evidence type="ECO:0000256" key="5">
    <source>
        <dbReference type="ARBA" id="ARBA00022432"/>
    </source>
</evidence>
<dbReference type="GO" id="GO:0003941">
    <property type="term" value="F:L-serine ammonia-lyase activity"/>
    <property type="evidence" value="ECO:0007669"/>
    <property type="project" value="UniProtKB-EC"/>
</dbReference>
<dbReference type="EMBL" id="FQVI01000015">
    <property type="protein sequence ID" value="SHF17873.1"/>
    <property type="molecule type" value="Genomic_DNA"/>
</dbReference>
<evidence type="ECO:0000256" key="12">
    <source>
        <dbReference type="ARBA" id="ARBA00049406"/>
    </source>
</evidence>
<dbReference type="Pfam" id="PF03313">
    <property type="entry name" value="SDH_alpha"/>
    <property type="match status" value="1"/>
</dbReference>
<dbReference type="InterPro" id="IPR051318">
    <property type="entry name" value="Fe-S_L-Ser"/>
</dbReference>
<evidence type="ECO:0000256" key="6">
    <source>
        <dbReference type="ARBA" id="ARBA00022485"/>
    </source>
</evidence>
<gene>
    <name evidence="14" type="ORF">SAMN02745158_02782</name>
</gene>
<evidence type="ECO:0000256" key="10">
    <source>
        <dbReference type="ARBA" id="ARBA00023239"/>
    </source>
</evidence>
<evidence type="ECO:0000256" key="9">
    <source>
        <dbReference type="ARBA" id="ARBA00023014"/>
    </source>
</evidence>
<evidence type="ECO:0000256" key="1">
    <source>
        <dbReference type="ARBA" id="ARBA00001966"/>
    </source>
</evidence>
<dbReference type="OrthoDB" id="9805537at2"/>
<evidence type="ECO:0000256" key="8">
    <source>
        <dbReference type="ARBA" id="ARBA00023004"/>
    </source>
</evidence>
<sequence length="530" mass="57039">MDTYYASIFNEVFGPIMVGTSSSHTAGPYRIGATARMLLGGNIQQARISFDPNSSYAAYYKLQWSDRGFTAGLLGIEIDSEEMTDALDIAREKGVEIQFVKEPKENKQPNYACLELTGENGDKMTLGTTSIGGGAIEIVEIDQCPICIKGDFNTLFLYLEKDAQNNVIEKQASEIIPDECRIKESIGKNRKILYLETRAELDEAQLHAFSGLQGVSCVRYAEHVLPVLSRFRYDNIPFKTAAEALEYGKAHNIDSAGELGIAYEMARSGYTREKVIDIMKNIIRVMRESVKRGIETITDEKVGGLYPLQAAQMYRKIREKNIKMADLGVLNDIACVAIGVLESVEVERPGAVVASPTVGSVGILPAAVVYLGDYMKLGEEEIAKAMFAAGSVGIFVAHQATFGGEVAGCQAECGSASAMASAGVVELMGGSARQAFMAATVTLQNILGLICDAVSVGYEPCNARNAMAVSNAISTANLVLCGFSVQIPLDETIETMNRVGGQLPACLKGTYGGLCCTPTGQKIADFCENR</sequence>
<dbReference type="InterPro" id="IPR029009">
    <property type="entry name" value="ASB_dom_sf"/>
</dbReference>
<keyword evidence="7" id="KW-0479">Metal-binding</keyword>
<proteinExistence type="inferred from homology"/>
<evidence type="ECO:0000256" key="11">
    <source>
        <dbReference type="ARBA" id="ARBA00041766"/>
    </source>
</evidence>
<dbReference type="Proteomes" id="UP000184245">
    <property type="component" value="Unassembled WGS sequence"/>
</dbReference>
<keyword evidence="15" id="KW-1185">Reference proteome</keyword>
<keyword evidence="5" id="KW-0312">Gluconeogenesis</keyword>
<dbReference type="SUPFAM" id="SSF143548">
    <property type="entry name" value="Serine metabolism enzymes domain"/>
    <property type="match status" value="1"/>
</dbReference>
<dbReference type="PANTHER" id="PTHR30182">
    <property type="entry name" value="L-SERINE DEHYDRATASE"/>
    <property type="match status" value="1"/>
</dbReference>
<dbReference type="STRING" id="1122155.SAMN02745158_02782"/>
<evidence type="ECO:0000313" key="15">
    <source>
        <dbReference type="Proteomes" id="UP000184245"/>
    </source>
</evidence>
<dbReference type="InterPro" id="IPR005130">
    <property type="entry name" value="Ser_deHydtase-like_asu"/>
</dbReference>
<evidence type="ECO:0000313" key="14">
    <source>
        <dbReference type="EMBL" id="SHF17873.1"/>
    </source>
</evidence>
<comment type="pathway">
    <text evidence="2">Carbohydrate biosynthesis; gluconeogenesis.</text>
</comment>
<keyword evidence="10" id="KW-0456">Lyase</keyword>
<comment type="cofactor">
    <cofactor evidence="1">
        <name>[4Fe-4S] cluster</name>
        <dbReference type="ChEBI" id="CHEBI:49883"/>
    </cofactor>
</comment>
<name>A0A1M4ZIK9_9CLOT</name>
<evidence type="ECO:0000256" key="2">
    <source>
        <dbReference type="ARBA" id="ARBA00004742"/>
    </source>
</evidence>
<dbReference type="GO" id="GO:0051539">
    <property type="term" value="F:4 iron, 4 sulfur cluster binding"/>
    <property type="evidence" value="ECO:0007669"/>
    <property type="project" value="UniProtKB-KW"/>
</dbReference>
<dbReference type="GO" id="GO:0006094">
    <property type="term" value="P:gluconeogenesis"/>
    <property type="evidence" value="ECO:0007669"/>
    <property type="project" value="UniProtKB-KW"/>
</dbReference>
<dbReference type="EC" id="4.3.1.17" evidence="4"/>
<dbReference type="Gene3D" id="3.30.1330.90">
    <property type="entry name" value="D-3-phosphoglycerate dehydrogenase, domain 3"/>
    <property type="match status" value="1"/>
</dbReference>